<dbReference type="PANTHER" id="PTHR43048:SF3">
    <property type="entry name" value="METHYLMALONYL-COA EPIMERASE, MITOCHONDRIAL"/>
    <property type="match status" value="1"/>
</dbReference>
<keyword evidence="1" id="KW-0479">Metal-binding</keyword>
<dbReference type="GO" id="GO:0016829">
    <property type="term" value="F:lyase activity"/>
    <property type="evidence" value="ECO:0007669"/>
    <property type="project" value="UniProtKB-KW"/>
</dbReference>
<sequence length="327" mass="36174">MGISNVSAAMSRSARTTLTALLVAGALCARSNSSFAQSTPQRPKILGLAHIALFAHDMDQSRKFYSEFLGFEEVYPLKNPDGSLSMSFFKVNDHQYIELSPEKQPDTDRLSHISFETDNIEALRAYLASKGVKVPDQAKPVRVGNLAFNITDPAGHTVEMVQYMPEGETEKNYGKHLGPNRISTHMTHVGIIVSDLEPEYKFYTEVLGFKETWRGSSNGTVLSWINLKAPDSDDYVELMLNKPEPAPTKRGTAHHLCLVVPNVNQAVAKLKATSYMKVYSKDIDIHLGKNRKQQANLFDPDGTRTEVMEPTTIDGKPTPPSSAPPPQ</sequence>
<dbReference type="Gene3D" id="3.10.180.10">
    <property type="entry name" value="2,3-Dihydroxybiphenyl 1,2-Dioxygenase, domain 1"/>
    <property type="match status" value="2"/>
</dbReference>
<feature type="region of interest" description="Disordered" evidence="2">
    <location>
        <begin position="294"/>
        <end position="327"/>
    </location>
</feature>
<evidence type="ECO:0000256" key="2">
    <source>
        <dbReference type="SAM" id="MobiDB-lite"/>
    </source>
</evidence>
<dbReference type="GO" id="GO:0046491">
    <property type="term" value="P:L-methylmalonyl-CoA metabolic process"/>
    <property type="evidence" value="ECO:0007669"/>
    <property type="project" value="TreeGrafter"/>
</dbReference>
<evidence type="ECO:0000313" key="5">
    <source>
        <dbReference type="EMBL" id="RZU29064.1"/>
    </source>
</evidence>
<feature type="domain" description="VOC" evidence="4">
    <location>
        <begin position="47"/>
        <end position="163"/>
    </location>
</feature>
<dbReference type="InterPro" id="IPR037523">
    <property type="entry name" value="VOC_core"/>
</dbReference>
<evidence type="ECO:0000313" key="6">
    <source>
        <dbReference type="Proteomes" id="UP000292958"/>
    </source>
</evidence>
<evidence type="ECO:0000256" key="1">
    <source>
        <dbReference type="ARBA" id="ARBA00022723"/>
    </source>
</evidence>
<protein>
    <submittedName>
        <fullName evidence="5">Lactoylglutathione lyase</fullName>
    </submittedName>
</protein>
<keyword evidence="3" id="KW-0732">Signal</keyword>
<reference evidence="5 6" key="1">
    <citation type="submission" date="2019-02" db="EMBL/GenBank/DDBJ databases">
        <title>Genomic Encyclopedia of Archaeal and Bacterial Type Strains, Phase II (KMG-II): from individual species to whole genera.</title>
        <authorList>
            <person name="Goeker M."/>
        </authorList>
    </citation>
    <scope>NUCLEOTIDE SEQUENCE [LARGE SCALE GENOMIC DNA]</scope>
    <source>
        <strain evidence="5 6">DSM 18101</strain>
    </source>
</reference>
<dbReference type="EMBL" id="SHKW01000008">
    <property type="protein sequence ID" value="RZU29064.1"/>
    <property type="molecule type" value="Genomic_DNA"/>
</dbReference>
<dbReference type="AlphaFoldDB" id="A0A4Q7XYN4"/>
<comment type="caution">
    <text evidence="5">The sequence shown here is derived from an EMBL/GenBank/DDBJ whole genome shotgun (WGS) entry which is preliminary data.</text>
</comment>
<evidence type="ECO:0000259" key="4">
    <source>
        <dbReference type="PROSITE" id="PS51819"/>
    </source>
</evidence>
<feature type="signal peptide" evidence="3">
    <location>
        <begin position="1"/>
        <end position="36"/>
    </location>
</feature>
<dbReference type="CDD" id="cd06587">
    <property type="entry name" value="VOC"/>
    <property type="match status" value="1"/>
</dbReference>
<dbReference type="InterPro" id="IPR004360">
    <property type="entry name" value="Glyas_Fos-R_dOase_dom"/>
</dbReference>
<feature type="chain" id="PRO_5020497113" evidence="3">
    <location>
        <begin position="37"/>
        <end position="327"/>
    </location>
</feature>
<name>A0A4Q7XYN4_9BACT</name>
<dbReference type="SUPFAM" id="SSF54593">
    <property type="entry name" value="Glyoxalase/Bleomycin resistance protein/Dihydroxybiphenyl dioxygenase"/>
    <property type="match status" value="2"/>
</dbReference>
<gene>
    <name evidence="5" type="ORF">BDD14_6658</name>
</gene>
<dbReference type="GO" id="GO:0004493">
    <property type="term" value="F:methylmalonyl-CoA epimerase activity"/>
    <property type="evidence" value="ECO:0007669"/>
    <property type="project" value="TreeGrafter"/>
</dbReference>
<dbReference type="InterPro" id="IPR051785">
    <property type="entry name" value="MMCE/EMCE_epimerase"/>
</dbReference>
<dbReference type="PANTHER" id="PTHR43048">
    <property type="entry name" value="METHYLMALONYL-COA EPIMERASE"/>
    <property type="match status" value="1"/>
</dbReference>
<keyword evidence="5" id="KW-0456">Lyase</keyword>
<organism evidence="5 6">
    <name type="scientific">Edaphobacter modestus</name>
    <dbReference type="NCBI Taxonomy" id="388466"/>
    <lineage>
        <taxon>Bacteria</taxon>
        <taxon>Pseudomonadati</taxon>
        <taxon>Acidobacteriota</taxon>
        <taxon>Terriglobia</taxon>
        <taxon>Terriglobales</taxon>
        <taxon>Acidobacteriaceae</taxon>
        <taxon>Edaphobacter</taxon>
    </lineage>
</organism>
<evidence type="ECO:0000256" key="3">
    <source>
        <dbReference type="SAM" id="SignalP"/>
    </source>
</evidence>
<dbReference type="InterPro" id="IPR029068">
    <property type="entry name" value="Glyas_Bleomycin-R_OHBP_Dase"/>
</dbReference>
<proteinExistence type="predicted"/>
<feature type="domain" description="VOC" evidence="4">
    <location>
        <begin position="185"/>
        <end position="310"/>
    </location>
</feature>
<dbReference type="PROSITE" id="PS51819">
    <property type="entry name" value="VOC"/>
    <property type="match status" value="2"/>
</dbReference>
<keyword evidence="6" id="KW-1185">Reference proteome</keyword>
<feature type="compositionally biased region" description="Pro residues" evidence="2">
    <location>
        <begin position="317"/>
        <end position="327"/>
    </location>
</feature>
<dbReference type="Pfam" id="PF00903">
    <property type="entry name" value="Glyoxalase"/>
    <property type="match status" value="2"/>
</dbReference>
<dbReference type="GO" id="GO:0046872">
    <property type="term" value="F:metal ion binding"/>
    <property type="evidence" value="ECO:0007669"/>
    <property type="project" value="UniProtKB-KW"/>
</dbReference>
<dbReference type="Proteomes" id="UP000292958">
    <property type="component" value="Unassembled WGS sequence"/>
</dbReference>
<accession>A0A4Q7XYN4</accession>